<feature type="signal peptide" evidence="1">
    <location>
        <begin position="1"/>
        <end position="21"/>
    </location>
</feature>
<sequence>MMNKKILLPFAFSTLAIFLHGCGSESAKINEDPNKGVKGVTSSTSCDITADNCLQFVLDYPVAGLNFDCSSDTVNHFATKLDSNVVSGACKLGDSVNFYIQGALSPRKISLGSVKLDNISKLKTTTLPRIRVVDFATALTGKEPASLSANDETIKVAMALVKIFQSLGIERGNNVVTDLQPTELTTDKTDKLSLIEKDVGVSEFISGEYAQILKPWLNVASVTDEQAFNMVVELLNLTNSGVWQAEIPIYKEGGEISSTEIAGVRPDGFFGCNKAIYTDCTKASNNLLHSMGSFFLLSDRQGYTLGYGQQWRGSATISNNTVLSPYVLTTKVKPIKIQATTTKNWFDPLSQKVNVNQPLHFSQTNDVADDILITQGKLTNGNTIAGTESVYRKLILAKDTDTIDSSNLGLWRQTIRGESYRGVIDIVKVNPSSYLARDIFRTEKNVESKQRYIFPLYATLTFKFNDTSVTPKEVNLGIVIDENGDIRTDIKKGATTTDMTGNCAAIQTVNNDGTLVDEYGEMQYRIGTTGATLFSANDKSISVRVILANPKFDVIDGAMFGLNLSSGSGAKINIHNLLDGQATGINLTNFANNQVAWSNTYAYYQAAYVNTYDKLNDTNKNQYVRPTDEERALAKRYTGTVSITVADQKIPACNAIKIKS</sequence>
<evidence type="ECO:0000313" key="3">
    <source>
        <dbReference type="Proteomes" id="UP000430404"/>
    </source>
</evidence>
<dbReference type="AlphaFoldDB" id="A0A653K4Y2"/>
<proteinExistence type="predicted"/>
<evidence type="ECO:0000313" key="2">
    <source>
        <dbReference type="EMBL" id="VXA55886.1"/>
    </source>
</evidence>
<keyword evidence="1" id="KW-0732">Signal</keyword>
<accession>A0A653K4Y2</accession>
<dbReference type="EMBL" id="CABWKZ010000017">
    <property type="protein sequence ID" value="VXA55886.1"/>
    <property type="molecule type" value="Genomic_DNA"/>
</dbReference>
<name>A0A653K4Y2_9GAMM</name>
<evidence type="ECO:0000256" key="1">
    <source>
        <dbReference type="SAM" id="SignalP"/>
    </source>
</evidence>
<dbReference type="Proteomes" id="UP000430404">
    <property type="component" value="Unassembled WGS sequence"/>
</dbReference>
<reference evidence="2 3" key="1">
    <citation type="submission" date="2019-10" db="EMBL/GenBank/DDBJ databases">
        <authorList>
            <person name="Karimi E."/>
        </authorList>
    </citation>
    <scope>NUCLEOTIDE SEQUENCE [LARGE SCALE GENOMIC DNA]</scope>
    <source>
        <strain evidence="2">Acinetobacter sp. 8BE</strain>
    </source>
</reference>
<evidence type="ECO:0008006" key="4">
    <source>
        <dbReference type="Google" id="ProtNLM"/>
    </source>
</evidence>
<protein>
    <recommendedName>
        <fullName evidence="4">Protein FilF</fullName>
    </recommendedName>
</protein>
<organism evidence="2 3">
    <name type="scientific">Acinetobacter proteolyticus</name>
    <dbReference type="NCBI Taxonomy" id="1776741"/>
    <lineage>
        <taxon>Bacteria</taxon>
        <taxon>Pseudomonadati</taxon>
        <taxon>Pseudomonadota</taxon>
        <taxon>Gammaproteobacteria</taxon>
        <taxon>Moraxellales</taxon>
        <taxon>Moraxellaceae</taxon>
        <taxon>Acinetobacter</taxon>
    </lineage>
</organism>
<feature type="chain" id="PRO_5024967355" description="Protein FilF" evidence="1">
    <location>
        <begin position="22"/>
        <end position="660"/>
    </location>
</feature>
<gene>
    <name evidence="2" type="ORF">ACI8B_240205</name>
</gene>